<dbReference type="InterPro" id="IPR036179">
    <property type="entry name" value="Ig-like_dom_sf"/>
</dbReference>
<keyword evidence="6" id="KW-0393">Immunoglobulin domain</keyword>
<gene>
    <name evidence="10" type="primary">LOC104947229</name>
</gene>
<dbReference type="InterPro" id="IPR003599">
    <property type="entry name" value="Ig_sub"/>
</dbReference>
<evidence type="ECO:0000256" key="3">
    <source>
        <dbReference type="ARBA" id="ARBA00023136"/>
    </source>
</evidence>
<name>A0A6I9N7X9_9TELE</name>
<accession>A0A6I9N7X9</accession>
<dbReference type="GO" id="GO:0001817">
    <property type="term" value="P:regulation of cytokine production"/>
    <property type="evidence" value="ECO:0007669"/>
    <property type="project" value="TreeGrafter"/>
</dbReference>
<dbReference type="PROSITE" id="PS50835">
    <property type="entry name" value="IG_LIKE"/>
    <property type="match status" value="1"/>
</dbReference>
<evidence type="ECO:0000256" key="2">
    <source>
        <dbReference type="ARBA" id="ARBA00022729"/>
    </source>
</evidence>
<keyword evidence="9" id="KW-1185">Reference proteome</keyword>
<proteinExistence type="predicted"/>
<dbReference type="GO" id="GO:0050852">
    <property type="term" value="P:T cell receptor signaling pathway"/>
    <property type="evidence" value="ECO:0007669"/>
    <property type="project" value="TreeGrafter"/>
</dbReference>
<sequence length="147" mass="16583">MDLPTDGKPLKSHLRRISVLVLLLLLTHHCRGQSQLIGSPQPIVANIGDDIILPCYLEPAVNVAGLTLEWTRPDMDPRFVHVMRSGHEMVDKKHTFFKGRTSMFTDELKNGNISLKLSNVQFSDHGKYRCFIPEVGSQTFVKLVFGK</sequence>
<dbReference type="PANTHER" id="PTHR24100:SF151">
    <property type="entry name" value="ICOS LIGAND"/>
    <property type="match status" value="1"/>
</dbReference>
<evidence type="ECO:0000313" key="9">
    <source>
        <dbReference type="Proteomes" id="UP000504611"/>
    </source>
</evidence>
<dbReference type="SUPFAM" id="SSF48726">
    <property type="entry name" value="Immunoglobulin"/>
    <property type="match status" value="1"/>
</dbReference>
<evidence type="ECO:0000256" key="1">
    <source>
        <dbReference type="ARBA" id="ARBA00004370"/>
    </source>
</evidence>
<dbReference type="OrthoDB" id="10055806at2759"/>
<keyword evidence="3" id="KW-0472">Membrane</keyword>
<evidence type="ECO:0000256" key="4">
    <source>
        <dbReference type="ARBA" id="ARBA00023157"/>
    </source>
</evidence>
<feature type="domain" description="Ig-like" evidence="8">
    <location>
        <begin position="34"/>
        <end position="130"/>
    </location>
</feature>
<dbReference type="GO" id="GO:1903037">
    <property type="term" value="P:regulation of leukocyte cell-cell adhesion"/>
    <property type="evidence" value="ECO:0007669"/>
    <property type="project" value="UniProtKB-ARBA"/>
</dbReference>
<evidence type="ECO:0000256" key="6">
    <source>
        <dbReference type="ARBA" id="ARBA00023319"/>
    </source>
</evidence>
<dbReference type="SMART" id="SM00406">
    <property type="entry name" value="IGv"/>
    <property type="match status" value="1"/>
</dbReference>
<protein>
    <submittedName>
        <fullName evidence="10">Myelin-oligodendrocyte glycoprotein-like</fullName>
    </submittedName>
</protein>
<evidence type="ECO:0000259" key="8">
    <source>
        <dbReference type="PROSITE" id="PS50835"/>
    </source>
</evidence>
<dbReference type="PANTHER" id="PTHR24100">
    <property type="entry name" value="BUTYROPHILIN"/>
    <property type="match status" value="1"/>
</dbReference>
<dbReference type="Pfam" id="PF07686">
    <property type="entry name" value="V-set"/>
    <property type="match status" value="1"/>
</dbReference>
<feature type="chain" id="PRO_5027089331" evidence="7">
    <location>
        <begin position="33"/>
        <end position="147"/>
    </location>
</feature>
<dbReference type="SMART" id="SM00409">
    <property type="entry name" value="IG"/>
    <property type="match status" value="1"/>
</dbReference>
<dbReference type="InterPro" id="IPR050504">
    <property type="entry name" value="IgSF_BTN/MOG"/>
</dbReference>
<keyword evidence="5" id="KW-0325">Glycoprotein</keyword>
<dbReference type="FunFam" id="2.60.40.10:FF:000142">
    <property type="entry name" value="V-set domain-containing T-cell activation inhibitor 1"/>
    <property type="match status" value="1"/>
</dbReference>
<dbReference type="AlphaFoldDB" id="A0A6I9N7X9"/>
<organism evidence="9 10">
    <name type="scientific">Notothenia coriiceps</name>
    <name type="common">black rockcod</name>
    <dbReference type="NCBI Taxonomy" id="8208"/>
    <lineage>
        <taxon>Eukaryota</taxon>
        <taxon>Metazoa</taxon>
        <taxon>Chordata</taxon>
        <taxon>Craniata</taxon>
        <taxon>Vertebrata</taxon>
        <taxon>Euteleostomi</taxon>
        <taxon>Actinopterygii</taxon>
        <taxon>Neopterygii</taxon>
        <taxon>Teleostei</taxon>
        <taxon>Neoteleostei</taxon>
        <taxon>Acanthomorphata</taxon>
        <taxon>Eupercaria</taxon>
        <taxon>Perciformes</taxon>
        <taxon>Notothenioidei</taxon>
        <taxon>Nototheniidae</taxon>
        <taxon>Notothenia</taxon>
    </lineage>
</organism>
<dbReference type="InterPro" id="IPR013783">
    <property type="entry name" value="Ig-like_fold"/>
</dbReference>
<evidence type="ECO:0000256" key="7">
    <source>
        <dbReference type="SAM" id="SignalP"/>
    </source>
</evidence>
<dbReference type="GeneID" id="104947229"/>
<dbReference type="RefSeq" id="XP_010771508.1">
    <property type="nucleotide sequence ID" value="XM_010773206.1"/>
</dbReference>
<dbReference type="GO" id="GO:0009897">
    <property type="term" value="C:external side of plasma membrane"/>
    <property type="evidence" value="ECO:0007669"/>
    <property type="project" value="TreeGrafter"/>
</dbReference>
<evidence type="ECO:0000313" key="10">
    <source>
        <dbReference type="RefSeq" id="XP_010771508.1"/>
    </source>
</evidence>
<dbReference type="KEGG" id="ncc:104947229"/>
<dbReference type="GO" id="GO:0005102">
    <property type="term" value="F:signaling receptor binding"/>
    <property type="evidence" value="ECO:0007669"/>
    <property type="project" value="TreeGrafter"/>
</dbReference>
<dbReference type="InterPro" id="IPR013106">
    <property type="entry name" value="Ig_V-set"/>
</dbReference>
<keyword evidence="2 7" id="KW-0732">Signal</keyword>
<dbReference type="InterPro" id="IPR007110">
    <property type="entry name" value="Ig-like_dom"/>
</dbReference>
<dbReference type="GO" id="GO:0050863">
    <property type="term" value="P:regulation of T cell activation"/>
    <property type="evidence" value="ECO:0007669"/>
    <property type="project" value="UniProtKB-ARBA"/>
</dbReference>
<keyword evidence="4" id="KW-1015">Disulfide bond</keyword>
<evidence type="ECO:0000256" key="5">
    <source>
        <dbReference type="ARBA" id="ARBA00023180"/>
    </source>
</evidence>
<dbReference type="Gene3D" id="2.60.40.10">
    <property type="entry name" value="Immunoglobulins"/>
    <property type="match status" value="1"/>
</dbReference>
<reference evidence="10" key="1">
    <citation type="submission" date="2025-08" db="UniProtKB">
        <authorList>
            <consortium name="RefSeq"/>
        </authorList>
    </citation>
    <scope>IDENTIFICATION</scope>
    <source>
        <tissue evidence="10">Muscle</tissue>
    </source>
</reference>
<feature type="signal peptide" evidence="7">
    <location>
        <begin position="1"/>
        <end position="32"/>
    </location>
</feature>
<dbReference type="Proteomes" id="UP000504611">
    <property type="component" value="Unplaced"/>
</dbReference>
<comment type="subcellular location">
    <subcellularLocation>
        <location evidence="1">Membrane</location>
    </subcellularLocation>
</comment>